<dbReference type="EMBL" id="MTSE01000015">
    <property type="protein sequence ID" value="OUJ71598.1"/>
    <property type="molecule type" value="Genomic_DNA"/>
</dbReference>
<keyword evidence="3" id="KW-1185">Reference proteome</keyword>
<dbReference type="AlphaFoldDB" id="A0A243W8F2"/>
<comment type="caution">
    <text evidence="2">The sequence shown here is derived from an EMBL/GenBank/DDBJ whole genome shotgun (WGS) entry which is preliminary data.</text>
</comment>
<dbReference type="SUPFAM" id="SSF82171">
    <property type="entry name" value="DPP6 N-terminal domain-like"/>
    <property type="match status" value="1"/>
</dbReference>
<accession>A0A243W8F2</accession>
<feature type="compositionally biased region" description="Acidic residues" evidence="1">
    <location>
        <begin position="85"/>
        <end position="94"/>
    </location>
</feature>
<dbReference type="Proteomes" id="UP000194873">
    <property type="component" value="Unassembled WGS sequence"/>
</dbReference>
<protein>
    <submittedName>
        <fullName evidence="2">Uncharacterized protein</fullName>
    </submittedName>
</protein>
<organism evidence="2 3">
    <name type="scientific">Hymenobacter crusticola</name>
    <dbReference type="NCBI Taxonomy" id="1770526"/>
    <lineage>
        <taxon>Bacteria</taxon>
        <taxon>Pseudomonadati</taxon>
        <taxon>Bacteroidota</taxon>
        <taxon>Cytophagia</taxon>
        <taxon>Cytophagales</taxon>
        <taxon>Hymenobacteraceae</taxon>
        <taxon>Hymenobacter</taxon>
    </lineage>
</organism>
<feature type="region of interest" description="Disordered" evidence="1">
    <location>
        <begin position="76"/>
        <end position="108"/>
    </location>
</feature>
<evidence type="ECO:0000256" key="1">
    <source>
        <dbReference type="SAM" id="MobiDB-lite"/>
    </source>
</evidence>
<evidence type="ECO:0000313" key="3">
    <source>
        <dbReference type="Proteomes" id="UP000194873"/>
    </source>
</evidence>
<name>A0A243W8F2_9BACT</name>
<sequence>MVVALPTTLAACTFRMPLAERPRPVVNVMPPVTLLPPPKPPRIYSLAHLDTLAVHRTHVLAIYPAARSAYDALPSPEWMRTGNTEEGEGSELDIDPQKEERQRLRNAGPTVKRAGRTLWLHPTAHPPLRLMDNPAEDYDTNIAYEYIASLPKIGQWLLSVHLYEGGYYVLIDQRTGRRTPIWGPPAISPNGRHFVCGNSDVLAHYEPNGLQVWSAEGTPRLLWERETEWGVQEPRWLDNHSILFQQDFFDKDDVDTRVVRMKVIP</sequence>
<evidence type="ECO:0000313" key="2">
    <source>
        <dbReference type="EMBL" id="OUJ71598.1"/>
    </source>
</evidence>
<reference evidence="2 3" key="1">
    <citation type="submission" date="2017-01" db="EMBL/GenBank/DDBJ databases">
        <title>A new Hymenobacter.</title>
        <authorList>
            <person name="Liang Y."/>
            <person name="Feng F."/>
        </authorList>
    </citation>
    <scope>NUCLEOTIDE SEQUENCE [LARGE SCALE GENOMIC DNA]</scope>
    <source>
        <strain evidence="2">MIMBbqt21</strain>
    </source>
</reference>
<gene>
    <name evidence="2" type="ORF">BXP70_21135</name>
</gene>
<proteinExistence type="predicted"/>